<gene>
    <name evidence="9" type="primary">folK</name>
    <name evidence="9" type="ORF">E6W36_13870</name>
</gene>
<keyword evidence="4" id="KW-0547">Nucleotide-binding</keyword>
<dbReference type="CDD" id="cd03205">
    <property type="entry name" value="GST_C_6"/>
    <property type="match status" value="1"/>
</dbReference>
<dbReference type="PROSITE" id="PS00794">
    <property type="entry name" value="HPPK"/>
    <property type="match status" value="1"/>
</dbReference>
<dbReference type="Gene3D" id="3.30.70.560">
    <property type="entry name" value="7,8-Dihydro-6-hydroxymethylpterin-pyrophosphokinase HPPK"/>
    <property type="match status" value="1"/>
</dbReference>
<keyword evidence="5 9" id="KW-0418">Kinase</keyword>
<dbReference type="GO" id="GO:0005737">
    <property type="term" value="C:cytoplasm"/>
    <property type="evidence" value="ECO:0007669"/>
    <property type="project" value="TreeGrafter"/>
</dbReference>
<evidence type="ECO:0000256" key="5">
    <source>
        <dbReference type="ARBA" id="ARBA00022777"/>
    </source>
</evidence>
<dbReference type="Pfam" id="PF01288">
    <property type="entry name" value="HPPK"/>
    <property type="match status" value="1"/>
</dbReference>
<evidence type="ECO:0000259" key="8">
    <source>
        <dbReference type="PROSITE" id="PS50404"/>
    </source>
</evidence>
<dbReference type="Gene3D" id="1.20.1050.10">
    <property type="match status" value="1"/>
</dbReference>
<dbReference type="AlphaFoldDB" id="A0A4D7CA89"/>
<dbReference type="InterPro" id="IPR036282">
    <property type="entry name" value="Glutathione-S-Trfase_C_sf"/>
</dbReference>
<comment type="pathway">
    <text evidence="1">Cofactor biosynthesis; tetrahydrofolate biosynthesis; 2-amino-4-hydroxy-6-hydroxymethyl-7,8-dihydropteridine diphosphate from 7,8-dihydroneopterin triphosphate: step 4/4.</text>
</comment>
<protein>
    <recommendedName>
        <fullName evidence="2">2-amino-4-hydroxy-6-hydroxymethyldihydropteridine diphosphokinase</fullName>
        <ecNumber evidence="2">2.7.6.3</ecNumber>
    </recommendedName>
</protein>
<dbReference type="KEGG" id="hgn:E6W36_13870"/>
<evidence type="ECO:0000256" key="7">
    <source>
        <dbReference type="ARBA" id="ARBA00022909"/>
    </source>
</evidence>
<dbReference type="UniPathway" id="UPA00077">
    <property type="reaction ID" value="UER00155"/>
</dbReference>
<dbReference type="SUPFAM" id="SSF55083">
    <property type="entry name" value="6-hydroxymethyl-7,8-dihydropterin pyrophosphokinase, HPPK"/>
    <property type="match status" value="1"/>
</dbReference>
<dbReference type="SUPFAM" id="SSF47616">
    <property type="entry name" value="GST C-terminal domain-like"/>
    <property type="match status" value="1"/>
</dbReference>
<dbReference type="InterPro" id="IPR036249">
    <property type="entry name" value="Thioredoxin-like_sf"/>
</dbReference>
<dbReference type="Pfam" id="PF13409">
    <property type="entry name" value="GST_N_2"/>
    <property type="match status" value="1"/>
</dbReference>
<evidence type="ECO:0000256" key="2">
    <source>
        <dbReference type="ARBA" id="ARBA00013253"/>
    </source>
</evidence>
<evidence type="ECO:0000256" key="1">
    <source>
        <dbReference type="ARBA" id="ARBA00005051"/>
    </source>
</evidence>
<dbReference type="Proteomes" id="UP000298714">
    <property type="component" value="Chromosome"/>
</dbReference>
<reference evidence="10" key="1">
    <citation type="submission" date="2019-04" db="EMBL/GenBank/DDBJ databases">
        <title>Complete genome sequence of Sphingomonas sp. W1-2-3.</title>
        <authorList>
            <person name="Im W.T."/>
        </authorList>
    </citation>
    <scope>NUCLEOTIDE SEQUENCE [LARGE SCALE GENOMIC DNA]</scope>
    <source>
        <strain evidence="10">W1-2-3</strain>
    </source>
</reference>
<dbReference type="InterPro" id="IPR035907">
    <property type="entry name" value="Hppk_sf"/>
</dbReference>
<dbReference type="GO" id="GO:0003848">
    <property type="term" value="F:2-amino-4-hydroxy-6-hydroxymethyldihydropteridine diphosphokinase activity"/>
    <property type="evidence" value="ECO:0007669"/>
    <property type="project" value="UniProtKB-EC"/>
</dbReference>
<dbReference type="SUPFAM" id="SSF52833">
    <property type="entry name" value="Thioredoxin-like"/>
    <property type="match status" value="1"/>
</dbReference>
<organism evidence="9 10">
    <name type="scientific">Hankyongella ginsenosidimutans</name>
    <dbReference type="NCBI Taxonomy" id="1763828"/>
    <lineage>
        <taxon>Bacteria</taxon>
        <taxon>Pseudomonadati</taxon>
        <taxon>Pseudomonadota</taxon>
        <taxon>Alphaproteobacteria</taxon>
        <taxon>Sphingomonadales</taxon>
        <taxon>Sphingomonadaceae</taxon>
        <taxon>Hankyongella</taxon>
    </lineage>
</organism>
<evidence type="ECO:0000313" key="10">
    <source>
        <dbReference type="Proteomes" id="UP000298714"/>
    </source>
</evidence>
<dbReference type="GO" id="GO:0016301">
    <property type="term" value="F:kinase activity"/>
    <property type="evidence" value="ECO:0007669"/>
    <property type="project" value="UniProtKB-KW"/>
</dbReference>
<evidence type="ECO:0000313" key="9">
    <source>
        <dbReference type="EMBL" id="QCI80197.1"/>
    </source>
</evidence>
<dbReference type="PANTHER" id="PTHR43968">
    <property type="match status" value="1"/>
</dbReference>
<dbReference type="NCBIfam" id="TIGR01498">
    <property type="entry name" value="folK"/>
    <property type="match status" value="1"/>
</dbReference>
<name>A0A4D7CA89_9SPHN</name>
<dbReference type="InterPro" id="IPR050983">
    <property type="entry name" value="GST_Omega/HSP26"/>
</dbReference>
<keyword evidence="3 9" id="KW-0808">Transferase</keyword>
<dbReference type="EMBL" id="CP039704">
    <property type="protein sequence ID" value="QCI80197.1"/>
    <property type="molecule type" value="Genomic_DNA"/>
</dbReference>
<dbReference type="GO" id="GO:0005524">
    <property type="term" value="F:ATP binding"/>
    <property type="evidence" value="ECO:0007669"/>
    <property type="project" value="UniProtKB-KW"/>
</dbReference>
<dbReference type="GO" id="GO:0046656">
    <property type="term" value="P:folic acid biosynthetic process"/>
    <property type="evidence" value="ECO:0007669"/>
    <property type="project" value="UniProtKB-KW"/>
</dbReference>
<evidence type="ECO:0000256" key="3">
    <source>
        <dbReference type="ARBA" id="ARBA00022679"/>
    </source>
</evidence>
<proteinExistence type="predicted"/>
<feature type="domain" description="GST N-terminal" evidence="8">
    <location>
        <begin position="195"/>
        <end position="276"/>
    </location>
</feature>
<keyword evidence="6" id="KW-0067">ATP-binding</keyword>
<keyword evidence="7" id="KW-0289">Folate biosynthesis</keyword>
<dbReference type="InterPro" id="IPR004045">
    <property type="entry name" value="Glutathione_S-Trfase_N"/>
</dbReference>
<dbReference type="Pfam" id="PF13410">
    <property type="entry name" value="GST_C_2"/>
    <property type="match status" value="1"/>
</dbReference>
<keyword evidence="10" id="KW-1185">Reference proteome</keyword>
<dbReference type="EC" id="2.7.6.3" evidence="2"/>
<accession>A0A4D7CA89</accession>
<evidence type="ECO:0000256" key="4">
    <source>
        <dbReference type="ARBA" id="ARBA00022741"/>
    </source>
</evidence>
<evidence type="ECO:0000256" key="6">
    <source>
        <dbReference type="ARBA" id="ARBA00022840"/>
    </source>
</evidence>
<dbReference type="Gene3D" id="3.40.30.10">
    <property type="entry name" value="Glutaredoxin"/>
    <property type="match status" value="1"/>
</dbReference>
<dbReference type="PANTHER" id="PTHR43968:SF6">
    <property type="entry name" value="GLUTATHIONE S-TRANSFERASE OMEGA"/>
    <property type="match status" value="1"/>
</dbReference>
<dbReference type="PROSITE" id="PS50404">
    <property type="entry name" value="GST_NTER"/>
    <property type="match status" value="1"/>
</dbReference>
<dbReference type="InterPro" id="IPR000550">
    <property type="entry name" value="Hppk"/>
</dbReference>
<dbReference type="GO" id="GO:0046654">
    <property type="term" value="P:tetrahydrofolate biosynthetic process"/>
    <property type="evidence" value="ECO:0007669"/>
    <property type="project" value="UniProtKB-UniPathway"/>
</dbReference>
<sequence>MPWRSAATSAIRGMGRRLKPCALRAARSKTCRGACAGGFAVLPYSAAWPEAGAYVNAAVLIRSDLRPPELLGHLQALEAAFGRVRRRRWGPRVLDLDIVAATVIWPTNRGRQSGARCTCRTLRCTRVLSCCGRSAISGQTGGIPCCIVPPVSFAHARAGAASCRWREGSNGAFPTRRWTSGRSRAHEAAKPSGALMHTLYFSPASPYVRKVLVMAHLRDVADQIEIKSVDAFNPTPEFLAVNPLGRLPALVTQDGALIADSRVICQFVDTLGSAPPLILQDGPRRFPDLTRAALADGILDSAILIRQESMRPTEDARTAHMTWHWNKIERALDWFEARPDALNTLMSQGDIAIACALGYLDFRFGDRDWRATRPQLAGWYGRVCRLPAMQATAPAAPQ</sequence>